<protein>
    <submittedName>
        <fullName evidence="1">Uncharacterized protein</fullName>
    </submittedName>
</protein>
<accession>A0AAD8K364</accession>
<keyword evidence="2" id="KW-1185">Reference proteome</keyword>
<evidence type="ECO:0000313" key="2">
    <source>
        <dbReference type="Proteomes" id="UP001229421"/>
    </source>
</evidence>
<dbReference type="EMBL" id="JAUHHV010000008">
    <property type="protein sequence ID" value="KAK1414503.1"/>
    <property type="molecule type" value="Genomic_DNA"/>
</dbReference>
<proteinExistence type="predicted"/>
<name>A0AAD8K364_TARER</name>
<organism evidence="1 2">
    <name type="scientific">Tagetes erecta</name>
    <name type="common">African marigold</name>
    <dbReference type="NCBI Taxonomy" id="13708"/>
    <lineage>
        <taxon>Eukaryota</taxon>
        <taxon>Viridiplantae</taxon>
        <taxon>Streptophyta</taxon>
        <taxon>Embryophyta</taxon>
        <taxon>Tracheophyta</taxon>
        <taxon>Spermatophyta</taxon>
        <taxon>Magnoliopsida</taxon>
        <taxon>eudicotyledons</taxon>
        <taxon>Gunneridae</taxon>
        <taxon>Pentapetalae</taxon>
        <taxon>asterids</taxon>
        <taxon>campanulids</taxon>
        <taxon>Asterales</taxon>
        <taxon>Asteraceae</taxon>
        <taxon>Asteroideae</taxon>
        <taxon>Heliantheae alliance</taxon>
        <taxon>Tageteae</taxon>
        <taxon>Tagetes</taxon>
    </lineage>
</organism>
<gene>
    <name evidence="1" type="ORF">QVD17_30249</name>
</gene>
<sequence length="80" mass="9020">MVSSSLVSQQPLVFDFKTRAIESSKEKKLNCKCGTLLLRSDSGQSQKVILFTSFQTYVYLPQSVAVLHTNMGVNRSRYND</sequence>
<reference evidence="1" key="1">
    <citation type="journal article" date="2023" name="bioRxiv">
        <title>Improved chromosome-level genome assembly for marigold (Tagetes erecta).</title>
        <authorList>
            <person name="Jiang F."/>
            <person name="Yuan L."/>
            <person name="Wang S."/>
            <person name="Wang H."/>
            <person name="Xu D."/>
            <person name="Wang A."/>
            <person name="Fan W."/>
        </authorList>
    </citation>
    <scope>NUCLEOTIDE SEQUENCE</scope>
    <source>
        <strain evidence="1">WSJ</strain>
        <tissue evidence="1">Leaf</tissue>
    </source>
</reference>
<dbReference type="Proteomes" id="UP001229421">
    <property type="component" value="Unassembled WGS sequence"/>
</dbReference>
<evidence type="ECO:0000313" key="1">
    <source>
        <dbReference type="EMBL" id="KAK1414503.1"/>
    </source>
</evidence>
<comment type="caution">
    <text evidence="1">The sequence shown here is derived from an EMBL/GenBank/DDBJ whole genome shotgun (WGS) entry which is preliminary data.</text>
</comment>
<dbReference type="AlphaFoldDB" id="A0AAD8K364"/>